<name>A7SZB7_NEMVE</name>
<evidence type="ECO:0000313" key="2">
    <source>
        <dbReference type="EMBL" id="EDO30948.1"/>
    </source>
</evidence>
<evidence type="ECO:0000313" key="3">
    <source>
        <dbReference type="Proteomes" id="UP000001593"/>
    </source>
</evidence>
<dbReference type="KEGG" id="nve:5501792"/>
<dbReference type="Proteomes" id="UP000001593">
    <property type="component" value="Unassembled WGS sequence"/>
</dbReference>
<accession>A7SZB7</accession>
<keyword evidence="3" id="KW-1185">Reference proteome</keyword>
<sequence length="386" mass="44441">MPQWVELPPNLVPCKNTKGKSIYQTDFSSKRPGFQVHLMKARGTGSSHHPRLPKEPSRSSMRASQTGDYMNFKEEYERSLAAATGKKISELHYKMPQSASSSTTGSAVYREVLSQYMKPSLEMVEKAWKGETSATKRDRDRTFGMSSKKVEIVPRPPQTEKTKKTPSRVLPGMSHWLNQSNEYEKAVVYNFMKHVTKATDKSSPPRPSTPQHGRRGSTQQSSQPKFVNELFYKQRAKSAHSQRPTDKLHLPPRPKTVASFRPEDFANESAEQTWAPKTEDHRNAHDRGHFDHVHHTDGTCDRCDYYRVKMLLEYLNRQEPGLGEATLRHLLRPRVDPPHEHPAYDYDYIHENSFFTNTSARDRGYFIIAPDWVSERKGIQPVKYRA</sequence>
<organism evidence="2 3">
    <name type="scientific">Nematostella vectensis</name>
    <name type="common">Starlet sea anemone</name>
    <dbReference type="NCBI Taxonomy" id="45351"/>
    <lineage>
        <taxon>Eukaryota</taxon>
        <taxon>Metazoa</taxon>
        <taxon>Cnidaria</taxon>
        <taxon>Anthozoa</taxon>
        <taxon>Hexacorallia</taxon>
        <taxon>Actiniaria</taxon>
        <taxon>Edwardsiidae</taxon>
        <taxon>Nematostella</taxon>
    </lineage>
</organism>
<dbReference type="InParanoid" id="A7SZB7"/>
<feature type="region of interest" description="Disordered" evidence="1">
    <location>
        <begin position="131"/>
        <end position="173"/>
    </location>
</feature>
<evidence type="ECO:0000256" key="1">
    <source>
        <dbReference type="SAM" id="MobiDB-lite"/>
    </source>
</evidence>
<protein>
    <submittedName>
        <fullName evidence="2">Uncharacterized protein</fullName>
    </submittedName>
</protein>
<proteinExistence type="predicted"/>
<dbReference type="OMA" id="YIHENSF"/>
<gene>
    <name evidence="2" type="ORF">NEMVEDRAFT_v1g248197</name>
</gene>
<dbReference type="EMBL" id="DS469959">
    <property type="protein sequence ID" value="EDO30948.1"/>
    <property type="molecule type" value="Genomic_DNA"/>
</dbReference>
<feature type="region of interest" description="Disordered" evidence="1">
    <location>
        <begin position="40"/>
        <end position="65"/>
    </location>
</feature>
<reference evidence="2 3" key="1">
    <citation type="journal article" date="2007" name="Science">
        <title>Sea anemone genome reveals ancestral eumetazoan gene repertoire and genomic organization.</title>
        <authorList>
            <person name="Putnam N.H."/>
            <person name="Srivastava M."/>
            <person name="Hellsten U."/>
            <person name="Dirks B."/>
            <person name="Chapman J."/>
            <person name="Salamov A."/>
            <person name="Terry A."/>
            <person name="Shapiro H."/>
            <person name="Lindquist E."/>
            <person name="Kapitonov V.V."/>
            <person name="Jurka J."/>
            <person name="Genikhovich G."/>
            <person name="Grigoriev I.V."/>
            <person name="Lucas S.M."/>
            <person name="Steele R.E."/>
            <person name="Finnerty J.R."/>
            <person name="Technau U."/>
            <person name="Martindale M.Q."/>
            <person name="Rokhsar D.S."/>
        </authorList>
    </citation>
    <scope>NUCLEOTIDE SEQUENCE [LARGE SCALE GENOMIC DNA]</scope>
    <source>
        <strain evidence="3">CH2 X CH6</strain>
    </source>
</reference>
<feature type="region of interest" description="Disordered" evidence="1">
    <location>
        <begin position="196"/>
        <end position="259"/>
    </location>
</feature>
<dbReference type="AlphaFoldDB" id="A7SZB7"/>
<feature type="compositionally biased region" description="Basic and acidic residues" evidence="1">
    <location>
        <begin position="131"/>
        <end position="163"/>
    </location>
</feature>
<dbReference type="HOGENOM" id="CLU_716313_0_0_1"/>
<feature type="compositionally biased region" description="Polar residues" evidence="1">
    <location>
        <begin position="216"/>
        <end position="225"/>
    </location>
</feature>
<dbReference type="OrthoDB" id="10037682at2759"/>